<dbReference type="EMBL" id="BAAAPZ010000019">
    <property type="protein sequence ID" value="GAA2106292.1"/>
    <property type="molecule type" value="Genomic_DNA"/>
</dbReference>
<dbReference type="PANTHER" id="PTHR38011:SF7">
    <property type="entry name" value="2,5-DIAMINO-6-RIBOSYLAMINO-4(3H)-PYRIMIDINONE 5'-PHOSPHATE REDUCTASE"/>
    <property type="match status" value="1"/>
</dbReference>
<dbReference type="Gene3D" id="3.40.430.10">
    <property type="entry name" value="Dihydrofolate Reductase, subunit A"/>
    <property type="match status" value="1"/>
</dbReference>
<feature type="domain" description="Bacterial bifunctional deaminase-reductase C-terminal" evidence="4">
    <location>
        <begin position="60"/>
        <end position="257"/>
    </location>
</feature>
<dbReference type="InterPro" id="IPR024072">
    <property type="entry name" value="DHFR-like_dom_sf"/>
</dbReference>
<dbReference type="RefSeq" id="WP_344338539.1">
    <property type="nucleotide sequence ID" value="NZ_BAAAPZ010000019.1"/>
</dbReference>
<evidence type="ECO:0000256" key="1">
    <source>
        <dbReference type="ARBA" id="ARBA00005104"/>
    </source>
</evidence>
<keyword evidence="3" id="KW-0560">Oxidoreductase</keyword>
<accession>A0ABP5ITP7</accession>
<dbReference type="PANTHER" id="PTHR38011">
    <property type="entry name" value="DIHYDROFOLATE REDUCTASE FAMILY PROTEIN (AFU_ORTHOLOGUE AFUA_8G06820)"/>
    <property type="match status" value="1"/>
</dbReference>
<organism evidence="5 6">
    <name type="scientific">Brevibacterium salitolerans</name>
    <dbReference type="NCBI Taxonomy" id="1403566"/>
    <lineage>
        <taxon>Bacteria</taxon>
        <taxon>Bacillati</taxon>
        <taxon>Actinomycetota</taxon>
        <taxon>Actinomycetes</taxon>
        <taxon>Micrococcales</taxon>
        <taxon>Brevibacteriaceae</taxon>
        <taxon>Brevibacterium</taxon>
    </lineage>
</organism>
<evidence type="ECO:0000259" key="4">
    <source>
        <dbReference type="Pfam" id="PF01872"/>
    </source>
</evidence>
<dbReference type="InterPro" id="IPR050765">
    <property type="entry name" value="Riboflavin_Biosynth_HTPR"/>
</dbReference>
<evidence type="ECO:0000256" key="2">
    <source>
        <dbReference type="ARBA" id="ARBA00022857"/>
    </source>
</evidence>
<dbReference type="Proteomes" id="UP001500984">
    <property type="component" value="Unassembled WGS sequence"/>
</dbReference>
<protein>
    <submittedName>
        <fullName evidence="5">Pyrimidine reductase family protein</fullName>
    </submittedName>
</protein>
<evidence type="ECO:0000256" key="3">
    <source>
        <dbReference type="ARBA" id="ARBA00023002"/>
    </source>
</evidence>
<evidence type="ECO:0000313" key="5">
    <source>
        <dbReference type="EMBL" id="GAA2106292.1"/>
    </source>
</evidence>
<sequence>MSTPPPSPHPSSVPLTLLLPQAADGPRRHPAQFPPETGEAGLVALYADLTGAPRDAGGMWVRANMVTTLDGEVVGGDGRSGSISSPADKRVFSVLRGLADAVVVGGATARTERYTRLAPKADHLDRRRSRGQEDVPVLVLVSRSGDVDLARLEEAGSSPVLVHASAAHVPADRAAAIRTTLGAEALVLHAGEPTPAAVLADLRTRGLREILHEGGPGTLGRWVAAGCIDELCLTVSPVLAGPPGAGAPRSVLDDSGPEQLQQAVPLSILTDGSTLIQRWGLAPSP</sequence>
<dbReference type="InterPro" id="IPR002734">
    <property type="entry name" value="RibDG_C"/>
</dbReference>
<reference evidence="6" key="1">
    <citation type="journal article" date="2019" name="Int. J. Syst. Evol. Microbiol.">
        <title>The Global Catalogue of Microorganisms (GCM) 10K type strain sequencing project: providing services to taxonomists for standard genome sequencing and annotation.</title>
        <authorList>
            <consortium name="The Broad Institute Genomics Platform"/>
            <consortium name="The Broad Institute Genome Sequencing Center for Infectious Disease"/>
            <person name="Wu L."/>
            <person name="Ma J."/>
        </authorList>
    </citation>
    <scope>NUCLEOTIDE SEQUENCE [LARGE SCALE GENOMIC DNA]</scope>
    <source>
        <strain evidence="6">JCM 15900</strain>
    </source>
</reference>
<name>A0ABP5ITP7_9MICO</name>
<comment type="pathway">
    <text evidence="1">Cofactor biosynthesis; riboflavin biosynthesis.</text>
</comment>
<proteinExistence type="predicted"/>
<keyword evidence="6" id="KW-1185">Reference proteome</keyword>
<dbReference type="SUPFAM" id="SSF53597">
    <property type="entry name" value="Dihydrofolate reductase-like"/>
    <property type="match status" value="1"/>
</dbReference>
<evidence type="ECO:0000313" key="6">
    <source>
        <dbReference type="Proteomes" id="UP001500984"/>
    </source>
</evidence>
<comment type="caution">
    <text evidence="5">The sequence shown here is derived from an EMBL/GenBank/DDBJ whole genome shotgun (WGS) entry which is preliminary data.</text>
</comment>
<gene>
    <name evidence="5" type="ORF">GCM10009823_32240</name>
</gene>
<dbReference type="Pfam" id="PF01872">
    <property type="entry name" value="RibD_C"/>
    <property type="match status" value="1"/>
</dbReference>
<keyword evidence="2" id="KW-0521">NADP</keyword>